<dbReference type="InterPro" id="IPR038973">
    <property type="entry name" value="MutL/Mlh/Pms-like"/>
</dbReference>
<comment type="similarity">
    <text evidence="1">Belongs to the DNA mismatch repair MutL/HexB family.</text>
</comment>
<organism evidence="2 3">
    <name type="scientific">Rhizopus oryzae</name>
    <name type="common">Mucormycosis agent</name>
    <name type="synonym">Rhizopus arrhizus var. delemar</name>
    <dbReference type="NCBI Taxonomy" id="64495"/>
    <lineage>
        <taxon>Eukaryota</taxon>
        <taxon>Fungi</taxon>
        <taxon>Fungi incertae sedis</taxon>
        <taxon>Mucoromycota</taxon>
        <taxon>Mucoromycotina</taxon>
        <taxon>Mucoromycetes</taxon>
        <taxon>Mucorales</taxon>
        <taxon>Mucorineae</taxon>
        <taxon>Rhizopodaceae</taxon>
        <taxon>Rhizopus</taxon>
    </lineage>
</organism>
<dbReference type="CDD" id="cd16926">
    <property type="entry name" value="HATPase_MutL-MLH-PMS-like"/>
    <property type="match status" value="1"/>
</dbReference>
<dbReference type="SUPFAM" id="SSF55874">
    <property type="entry name" value="ATPase domain of HSP90 chaperone/DNA topoisomerase II/histidine kinase"/>
    <property type="match status" value="1"/>
</dbReference>
<dbReference type="FunFam" id="3.30.565.10:FF:000109">
    <property type="entry name" value="Related to MLH1-DNA mismatch repair protein"/>
    <property type="match status" value="1"/>
</dbReference>
<proteinExistence type="inferred from homology"/>
<gene>
    <name evidence="2" type="ORF">G6F51_006934</name>
</gene>
<comment type="caution">
    <text evidence="2">The sequence shown here is derived from an EMBL/GenBank/DDBJ whole genome shotgun (WGS) entry which is preliminary data.</text>
</comment>
<dbReference type="InterPro" id="IPR014762">
    <property type="entry name" value="DNA_mismatch_repair_CS"/>
</dbReference>
<dbReference type="AlphaFoldDB" id="A0A9P6Y9Y5"/>
<dbReference type="GO" id="GO:0140664">
    <property type="term" value="F:ATP-dependent DNA damage sensor activity"/>
    <property type="evidence" value="ECO:0007669"/>
    <property type="project" value="InterPro"/>
</dbReference>
<dbReference type="PANTHER" id="PTHR10073:SF12">
    <property type="entry name" value="DNA MISMATCH REPAIR PROTEIN MLH1"/>
    <property type="match status" value="1"/>
</dbReference>
<reference evidence="2" key="1">
    <citation type="journal article" date="2020" name="Microb. Genom.">
        <title>Genetic diversity of clinical and environmental Mucorales isolates obtained from an investigation of mucormycosis cases among solid organ transplant recipients.</title>
        <authorList>
            <person name="Nguyen M.H."/>
            <person name="Kaul D."/>
            <person name="Muto C."/>
            <person name="Cheng S.J."/>
            <person name="Richter R.A."/>
            <person name="Bruno V.M."/>
            <person name="Liu G."/>
            <person name="Beyhan S."/>
            <person name="Sundermann A.J."/>
            <person name="Mounaud S."/>
            <person name="Pasculle A.W."/>
            <person name="Nierman W.C."/>
            <person name="Driscoll E."/>
            <person name="Cumbie R."/>
            <person name="Clancy C.J."/>
            <person name="Dupont C.L."/>
        </authorList>
    </citation>
    <scope>NUCLEOTIDE SEQUENCE</scope>
    <source>
        <strain evidence="2">GL16</strain>
    </source>
</reference>
<dbReference type="Pfam" id="PF13589">
    <property type="entry name" value="HATPase_c_3"/>
    <property type="match status" value="1"/>
</dbReference>
<dbReference type="EMBL" id="JAANIT010000987">
    <property type="protein sequence ID" value="KAG1543011.1"/>
    <property type="molecule type" value="Genomic_DNA"/>
</dbReference>
<dbReference type="PANTHER" id="PTHR10073">
    <property type="entry name" value="DNA MISMATCH REPAIR PROTEIN MLH, PMS, MUTL"/>
    <property type="match status" value="1"/>
</dbReference>
<dbReference type="Proteomes" id="UP000717996">
    <property type="component" value="Unassembled WGS sequence"/>
</dbReference>
<dbReference type="Gene3D" id="3.30.565.10">
    <property type="entry name" value="Histidine kinase-like ATPase, C-terminal domain"/>
    <property type="match status" value="1"/>
</dbReference>
<accession>A0A9P6Y9Y5</accession>
<dbReference type="InterPro" id="IPR002099">
    <property type="entry name" value="MutL/Mlh/PMS"/>
</dbReference>
<dbReference type="GO" id="GO:0016887">
    <property type="term" value="F:ATP hydrolysis activity"/>
    <property type="evidence" value="ECO:0007669"/>
    <property type="project" value="InterPro"/>
</dbReference>
<dbReference type="GO" id="GO:0032389">
    <property type="term" value="C:MutLalpha complex"/>
    <property type="evidence" value="ECO:0007669"/>
    <property type="project" value="TreeGrafter"/>
</dbReference>
<name>A0A9P6Y9Y5_RHIOR</name>
<evidence type="ECO:0000256" key="1">
    <source>
        <dbReference type="ARBA" id="ARBA00006082"/>
    </source>
</evidence>
<dbReference type="InterPro" id="IPR036890">
    <property type="entry name" value="HATPase_C_sf"/>
</dbReference>
<dbReference type="PROSITE" id="PS00058">
    <property type="entry name" value="DNA_MISMATCH_REPAIR_1"/>
    <property type="match status" value="1"/>
</dbReference>
<evidence type="ECO:0000313" key="3">
    <source>
        <dbReference type="Proteomes" id="UP000717996"/>
    </source>
</evidence>
<dbReference type="GO" id="GO:0005524">
    <property type="term" value="F:ATP binding"/>
    <property type="evidence" value="ECO:0007669"/>
    <property type="project" value="InterPro"/>
</dbReference>
<dbReference type="NCBIfam" id="TIGR00585">
    <property type="entry name" value="mutl"/>
    <property type="match status" value="1"/>
</dbReference>
<dbReference type="OrthoDB" id="10263226at2759"/>
<sequence length="259" mass="28290">MSTPTIKKLDKTVVNRIAAGEVIQRPANALKELIENSLDAGSTQIQVLIKEGGLKLLQIQDNGHGIRKEDMAIVCERFTTSKLTNFEDLSGITTYGFRGEALASISHVAHVTITTKTASSPCAYRAQYSDGNLVPIRSGQSAEPKACAGNDGTQITVEDLFYNVPTRKKALKSASEEYNRILDIIMRYAVHNSGVSFTCRKIGTNLSDVQTPTSASILDNIRLLYGSVANELLPVEDNFKELEFKLKGYVSNANYTKPA</sequence>
<dbReference type="GO" id="GO:0030983">
    <property type="term" value="F:mismatched DNA binding"/>
    <property type="evidence" value="ECO:0007669"/>
    <property type="project" value="InterPro"/>
</dbReference>
<dbReference type="GO" id="GO:0006298">
    <property type="term" value="P:mismatch repair"/>
    <property type="evidence" value="ECO:0007669"/>
    <property type="project" value="InterPro"/>
</dbReference>
<evidence type="ECO:0000313" key="2">
    <source>
        <dbReference type="EMBL" id="KAG1543011.1"/>
    </source>
</evidence>
<protein>
    <submittedName>
        <fullName evidence="2">Uncharacterized protein</fullName>
    </submittedName>
</protein>